<keyword evidence="1" id="KW-0812">Transmembrane</keyword>
<dbReference type="AlphaFoldDB" id="A0A0G0VE54"/>
<protein>
    <submittedName>
        <fullName evidence="3">Peptidoglycan-binding lysin domain protein</fullName>
    </submittedName>
</protein>
<evidence type="ECO:0000313" key="3">
    <source>
        <dbReference type="EMBL" id="KKR70330.1"/>
    </source>
</evidence>
<dbReference type="EMBL" id="LBZK01000023">
    <property type="protein sequence ID" value="KKR70330.1"/>
    <property type="molecule type" value="Genomic_DNA"/>
</dbReference>
<evidence type="ECO:0000259" key="2">
    <source>
        <dbReference type="PROSITE" id="PS51782"/>
    </source>
</evidence>
<sequence length="150" mass="16687">MKFDPKKFLKTLKLNESNISMVLGALVIFITGVLIVNYFKDKKSETLPEALTTINQIEVGSPHVVVKGETLWSISEDAYGSGYNWTDIMKENNLKSETIEVGQKLNIPNIASRMPTSTKITVVEPSGTIATSSYVVVKEYSSPTKVMYNY</sequence>
<dbReference type="InterPro" id="IPR018392">
    <property type="entry name" value="LysM"/>
</dbReference>
<dbReference type="PROSITE" id="PS51782">
    <property type="entry name" value="LYSM"/>
    <property type="match status" value="1"/>
</dbReference>
<dbReference type="CDD" id="cd00118">
    <property type="entry name" value="LysM"/>
    <property type="match status" value="1"/>
</dbReference>
<feature type="transmembrane region" description="Helical" evidence="1">
    <location>
        <begin position="20"/>
        <end position="39"/>
    </location>
</feature>
<name>A0A0G0VE54_9BACT</name>
<dbReference type="Gene3D" id="3.10.350.10">
    <property type="entry name" value="LysM domain"/>
    <property type="match status" value="1"/>
</dbReference>
<dbReference type="STRING" id="1618563.UU12_C0023G0003"/>
<comment type="caution">
    <text evidence="3">The sequence shown here is derived from an EMBL/GenBank/DDBJ whole genome shotgun (WGS) entry which is preliminary data.</text>
</comment>
<dbReference type="Proteomes" id="UP000034562">
    <property type="component" value="Unassembled WGS sequence"/>
</dbReference>
<evidence type="ECO:0000256" key="1">
    <source>
        <dbReference type="SAM" id="Phobius"/>
    </source>
</evidence>
<evidence type="ECO:0000313" key="4">
    <source>
        <dbReference type="Proteomes" id="UP000034562"/>
    </source>
</evidence>
<feature type="domain" description="LysM" evidence="2">
    <location>
        <begin position="61"/>
        <end position="107"/>
    </location>
</feature>
<dbReference type="SMART" id="SM00257">
    <property type="entry name" value="LysM"/>
    <property type="match status" value="1"/>
</dbReference>
<gene>
    <name evidence="3" type="ORF">UU12_C0023G0003</name>
</gene>
<dbReference type="Pfam" id="PF01476">
    <property type="entry name" value="LysM"/>
    <property type="match status" value="1"/>
</dbReference>
<dbReference type="SUPFAM" id="SSF54106">
    <property type="entry name" value="LysM domain"/>
    <property type="match status" value="1"/>
</dbReference>
<reference evidence="3 4" key="1">
    <citation type="journal article" date="2015" name="Nature">
        <title>rRNA introns, odd ribosomes, and small enigmatic genomes across a large radiation of phyla.</title>
        <authorList>
            <person name="Brown C.T."/>
            <person name="Hug L.A."/>
            <person name="Thomas B.C."/>
            <person name="Sharon I."/>
            <person name="Castelle C.J."/>
            <person name="Singh A."/>
            <person name="Wilkins M.J."/>
            <person name="Williams K.H."/>
            <person name="Banfield J.F."/>
        </authorList>
    </citation>
    <scope>NUCLEOTIDE SEQUENCE [LARGE SCALE GENOMIC DNA]</scope>
</reference>
<dbReference type="InterPro" id="IPR036779">
    <property type="entry name" value="LysM_dom_sf"/>
</dbReference>
<accession>A0A0G0VE54</accession>
<keyword evidence="1" id="KW-1133">Transmembrane helix</keyword>
<proteinExistence type="predicted"/>
<keyword evidence="1" id="KW-0472">Membrane</keyword>
<organism evidence="3 4">
    <name type="scientific">Candidatus Woesebacteria bacterium GW2011_GWA2_40_7b</name>
    <dbReference type="NCBI Taxonomy" id="1618563"/>
    <lineage>
        <taxon>Bacteria</taxon>
        <taxon>Candidatus Woeseibacteriota</taxon>
    </lineage>
</organism>